<sequence>MIIRTLVVGAALAAVVFALPARSDEMPRLRAAITVHGTLVTLADLIENAGAAGDTAVFRSPEPGTTGTVRVDRVLAAAAAKGLTNVDSAGVLSVSVTRAGRIISAEEMTDAIRRRLTAGVSGRDAADLDISIDGQGQPIAIESTATAPLSVADLQHDARTGRFSALLKVSDSEVIAAGIRVSGRAVEIVEVPVLVRAIERGETIGPSDLAAERMPRHMVRGDVLTDPAAIAGMSARRRLPSGSVLSGDMLMEPLLVQRNGMVTIAYSVPGMTLTTRGRALSNGARGEVVKVFNLQSGRTIEAEVIGEGLVAVMPQRRPMAALSVSAN</sequence>
<proteinExistence type="predicted"/>
<dbReference type="EMBL" id="SMAK01000011">
    <property type="protein sequence ID" value="TCT06474.1"/>
    <property type="molecule type" value="Genomic_DNA"/>
</dbReference>
<dbReference type="InterPro" id="IPR017585">
    <property type="entry name" value="SAF_FlgA"/>
</dbReference>
<evidence type="ECO:0000259" key="4">
    <source>
        <dbReference type="SMART" id="SM00858"/>
    </source>
</evidence>
<name>A0A4R3M093_9HYPH</name>
<protein>
    <submittedName>
        <fullName evidence="5">Flagella basal body P-ring formation protein FlgA</fullName>
    </submittedName>
</protein>
<comment type="subcellular location">
    <subcellularLocation>
        <location evidence="1">Periplasm</location>
    </subcellularLocation>
</comment>
<dbReference type="Gene3D" id="3.90.1210.10">
    <property type="entry name" value="Antifreeze-like/N-acetylneuraminic acid synthase C-terminal domain"/>
    <property type="match status" value="1"/>
</dbReference>
<dbReference type="PANTHER" id="PTHR36307">
    <property type="entry name" value="FLAGELLA BASAL BODY P-RING FORMATION PROTEIN FLGA"/>
    <property type="match status" value="1"/>
</dbReference>
<dbReference type="NCBIfam" id="TIGR03170">
    <property type="entry name" value="flgA_cterm"/>
    <property type="match status" value="1"/>
</dbReference>
<gene>
    <name evidence="5" type="ORF">EDC22_11157</name>
</gene>
<dbReference type="GO" id="GO:0042597">
    <property type="term" value="C:periplasmic space"/>
    <property type="evidence" value="ECO:0007669"/>
    <property type="project" value="UniProtKB-SubCell"/>
</dbReference>
<dbReference type="InterPro" id="IPR013974">
    <property type="entry name" value="SAF"/>
</dbReference>
<accession>A0A4R3M093</accession>
<dbReference type="GO" id="GO:0044780">
    <property type="term" value="P:bacterial-type flagellum assembly"/>
    <property type="evidence" value="ECO:0007669"/>
    <property type="project" value="InterPro"/>
</dbReference>
<dbReference type="Proteomes" id="UP000295678">
    <property type="component" value="Unassembled WGS sequence"/>
</dbReference>
<keyword evidence="5" id="KW-0969">Cilium</keyword>
<organism evidence="5 6">
    <name type="scientific">Tepidamorphus gemmatus</name>
    <dbReference type="NCBI Taxonomy" id="747076"/>
    <lineage>
        <taxon>Bacteria</taxon>
        <taxon>Pseudomonadati</taxon>
        <taxon>Pseudomonadota</taxon>
        <taxon>Alphaproteobacteria</taxon>
        <taxon>Hyphomicrobiales</taxon>
        <taxon>Tepidamorphaceae</taxon>
        <taxon>Tepidamorphus</taxon>
    </lineage>
</organism>
<dbReference type="Pfam" id="PF13144">
    <property type="entry name" value="ChapFlgA"/>
    <property type="match status" value="1"/>
</dbReference>
<evidence type="ECO:0000256" key="1">
    <source>
        <dbReference type="ARBA" id="ARBA00004418"/>
    </source>
</evidence>
<evidence type="ECO:0000313" key="5">
    <source>
        <dbReference type="EMBL" id="TCT06474.1"/>
    </source>
</evidence>
<keyword evidence="3" id="KW-0574">Periplasm</keyword>
<keyword evidence="5" id="KW-0282">Flagellum</keyword>
<reference evidence="5 6" key="1">
    <citation type="submission" date="2019-03" db="EMBL/GenBank/DDBJ databases">
        <title>Genomic Encyclopedia of Type Strains, Phase IV (KMG-IV): sequencing the most valuable type-strain genomes for metagenomic binning, comparative biology and taxonomic classification.</title>
        <authorList>
            <person name="Goeker M."/>
        </authorList>
    </citation>
    <scope>NUCLEOTIDE SEQUENCE [LARGE SCALE GENOMIC DNA]</scope>
    <source>
        <strain evidence="5 6">DSM 19345</strain>
    </source>
</reference>
<dbReference type="AlphaFoldDB" id="A0A4R3M093"/>
<keyword evidence="2" id="KW-0732">Signal</keyword>
<dbReference type="InterPro" id="IPR039246">
    <property type="entry name" value="Flagellar_FlgA"/>
</dbReference>
<keyword evidence="5" id="KW-0966">Cell projection</keyword>
<dbReference type="PANTHER" id="PTHR36307:SF1">
    <property type="entry name" value="FLAGELLA BASAL BODY P-RING FORMATION PROTEIN FLGA"/>
    <property type="match status" value="1"/>
</dbReference>
<feature type="domain" description="SAF" evidence="4">
    <location>
        <begin position="189"/>
        <end position="251"/>
    </location>
</feature>
<dbReference type="Gene3D" id="2.30.30.760">
    <property type="match status" value="1"/>
</dbReference>
<evidence type="ECO:0000256" key="2">
    <source>
        <dbReference type="ARBA" id="ARBA00022729"/>
    </source>
</evidence>
<comment type="caution">
    <text evidence="5">The sequence shown here is derived from an EMBL/GenBank/DDBJ whole genome shotgun (WGS) entry which is preliminary data.</text>
</comment>
<evidence type="ECO:0000256" key="3">
    <source>
        <dbReference type="ARBA" id="ARBA00022764"/>
    </source>
</evidence>
<evidence type="ECO:0000313" key="6">
    <source>
        <dbReference type="Proteomes" id="UP000295678"/>
    </source>
</evidence>
<dbReference type="CDD" id="cd11614">
    <property type="entry name" value="SAF_CpaB_FlgA_like"/>
    <property type="match status" value="1"/>
</dbReference>
<dbReference type="RefSeq" id="WP_132807544.1">
    <property type="nucleotide sequence ID" value="NZ_SMAK01000011.1"/>
</dbReference>
<dbReference type="OrthoDB" id="5323072at2"/>
<dbReference type="SMART" id="SM00858">
    <property type="entry name" value="SAF"/>
    <property type="match status" value="1"/>
</dbReference>
<keyword evidence="6" id="KW-1185">Reference proteome</keyword>